<name>A0AA96WC46_9CYAN</name>
<organism evidence="1">
    <name type="scientific">Leptolyngbya sp. NK1-12</name>
    <dbReference type="NCBI Taxonomy" id="2547451"/>
    <lineage>
        <taxon>Bacteria</taxon>
        <taxon>Bacillati</taxon>
        <taxon>Cyanobacteriota</taxon>
        <taxon>Cyanophyceae</taxon>
        <taxon>Leptolyngbyales</taxon>
        <taxon>Leptolyngbyaceae</taxon>
        <taxon>Leptolyngbya group</taxon>
        <taxon>Leptolyngbya</taxon>
    </lineage>
</organism>
<dbReference type="EMBL" id="CP053586">
    <property type="protein sequence ID" value="WNZ21830.1"/>
    <property type="molecule type" value="Genomic_DNA"/>
</dbReference>
<sequence length="99" mass="10875">MLLETRLFTDYPIEIAGNLLIGLLAATSGSESVSPEAAREFSCRFDCFTSYPTPYPTPYPLLSSLPFSSVAQRMPHPDQLCFSFAPVTASFIAFWLSDG</sequence>
<gene>
    <name evidence="1" type="ORF">HJG54_02405</name>
</gene>
<protein>
    <submittedName>
        <fullName evidence="1">Uncharacterized protein</fullName>
    </submittedName>
</protein>
<accession>A0AA96WC46</accession>
<dbReference type="AlphaFoldDB" id="A0AA96WC46"/>
<reference evidence="1" key="1">
    <citation type="submission" date="2020-05" db="EMBL/GenBank/DDBJ databases">
        <authorList>
            <person name="Zhu T."/>
            <person name="Keshari N."/>
            <person name="Lu X."/>
        </authorList>
    </citation>
    <scope>NUCLEOTIDE SEQUENCE</scope>
    <source>
        <strain evidence="1">NK1-12</strain>
    </source>
</reference>
<dbReference type="RefSeq" id="WP_316433137.1">
    <property type="nucleotide sequence ID" value="NZ_CP053586.1"/>
</dbReference>
<evidence type="ECO:0000313" key="1">
    <source>
        <dbReference type="EMBL" id="WNZ21830.1"/>
    </source>
</evidence>
<proteinExistence type="predicted"/>